<protein>
    <recommendedName>
        <fullName evidence="2">DUF5979 domain-containing protein</fullName>
    </recommendedName>
</protein>
<feature type="transmembrane region" description="Helical" evidence="1">
    <location>
        <begin position="1550"/>
        <end position="1570"/>
    </location>
</feature>
<dbReference type="InterPro" id="IPR046022">
    <property type="entry name" value="DUF5979"/>
</dbReference>
<keyword evidence="1" id="KW-0812">Transmembrane</keyword>
<feature type="domain" description="DUF5979" evidence="2">
    <location>
        <begin position="1288"/>
        <end position="1413"/>
    </location>
</feature>
<dbReference type="Gene3D" id="2.60.40.1140">
    <property type="entry name" value="Collagen-binding surface protein Cna, B-type domain"/>
    <property type="match status" value="2"/>
</dbReference>
<feature type="domain" description="DUF5979" evidence="2">
    <location>
        <begin position="923"/>
        <end position="1033"/>
    </location>
</feature>
<dbReference type="Pfam" id="PF19407">
    <property type="entry name" value="DUF5979"/>
    <property type="match status" value="7"/>
</dbReference>
<proteinExistence type="predicted"/>
<feature type="domain" description="DUF5979" evidence="2">
    <location>
        <begin position="673"/>
        <end position="766"/>
    </location>
</feature>
<name>A0ABQ6IEG6_9MICO</name>
<feature type="domain" description="DUF5979" evidence="2">
    <location>
        <begin position="1177"/>
        <end position="1282"/>
    </location>
</feature>
<feature type="domain" description="DUF5979" evidence="2">
    <location>
        <begin position="771"/>
        <end position="884"/>
    </location>
</feature>
<dbReference type="RefSeq" id="WP_284328014.1">
    <property type="nucleotide sequence ID" value="NZ_BSUN01000001.1"/>
</dbReference>
<dbReference type="InterPro" id="IPR047589">
    <property type="entry name" value="DUF11_rpt"/>
</dbReference>
<keyword evidence="4" id="KW-1185">Reference proteome</keyword>
<dbReference type="EMBL" id="BSUN01000001">
    <property type="protein sequence ID" value="GMA35503.1"/>
    <property type="molecule type" value="Genomic_DNA"/>
</dbReference>
<keyword evidence="1" id="KW-1133">Transmembrane helix</keyword>
<dbReference type="Proteomes" id="UP001157125">
    <property type="component" value="Unassembled WGS sequence"/>
</dbReference>
<feature type="domain" description="DUF5979" evidence="2">
    <location>
        <begin position="1419"/>
        <end position="1524"/>
    </location>
</feature>
<dbReference type="NCBIfam" id="TIGR01451">
    <property type="entry name" value="B_ant_repeat"/>
    <property type="match status" value="1"/>
</dbReference>
<evidence type="ECO:0000313" key="3">
    <source>
        <dbReference type="EMBL" id="GMA35503.1"/>
    </source>
</evidence>
<keyword evidence="1" id="KW-0472">Membrane</keyword>
<sequence>MGYDISVEIDKTFSDLDGANESDDYSQLETVDGARDQFLMNLTVTPTGGARPVLMQISDLDPTFWNAYEFVGIDESFALAPPIDRMTMQWCTGPALSGAMDGDIAGGCVRTVDDSNAADYSGDLTGSGIVSDVSEVTGTDPAVGPDDPASVIGLIFTFQSFAAWEDPWNPVQEIPIIVQRRETLLTPAGEPVPTNLAGNQAAPGEDNAGVTENTAQGAIRALLGDDGSILDGINNVSEDADATVTYEHSVTAAEVVKTPDGGEPLSLGAPTTFSLSFTNTGDTPIYNPVFTDTLPVDADGPILEIDTTPYLTGGSPYGFTLDSSGGDPLPAGWTSLPEDEAQITVTPDPSLEGAETISFAFPDGTALGVGETYTVTVQMYVRAGYDPSEFFTNTASVTGDRPFDYCGEGPFDPDAAEVLDACSGDATNSVAEGGAIRSGKFVRAGGVDSPDYTFGAFNASNPAATCTVNGPGYSEGFWTSPCVPRTAPGDLETWRLVLRNTGNVGLTELIAVDRIPDVGDGTALNPAVSRGSLWKPVLVDSYAGGEGPSGVVIDVFVTTDAEPCTEVISHTGDCDGAWVPVDDYSGDPAALNGIMYIASMPDDNPIEPGEIVVLDVESTTPATAPSLTDPATASADPIAWNTVATSGTTETGATILATEGNVAGVALVTGGLEFSKEVSGAASSYAPDEFDVTVVCTSLGEEVFNETYTVAPGDAPVQIDNLPYGAECTLEEGDFGQWTSSVSPETVSIPDGTVDEPVEISIRNDYPVASLRLTKEVIGDGTGSSADPSAAGPFTLGALCRYQGEVVFATNTDDYAVVGAPLMSIMAVPDMRHEDSVVLEGLPAGTECIAGELDPADADRVGVAWDTDGEGTGTPDGTRTGDPEDGLVVTDIFVLTPDDPQGETPPATSNDVLVVNQYASGELTLVKEVDGPDAAAHEGDTFVLDVVCVYERDGEDDVVTYDGPVEVTPGTPVTLDEIIIGSECTVTEPAEGRGGADQWALSPANGADPTTAVVTVTGTDDDAVTVTATNTFEALVDLDVTKIVDDTVLTDGAGGIPDVGPFPVAVTCVYDPDGAAGTVYDRVVYAAGYDADTPMEAELSDGDVWVLEDLPTGTTCTVTETDAAGAESTTVEAENATGTTGPVAGTSTEIVLTPGGILGGTTNHVTFINAFATGDLVLTKALTGDGVDERGDGPFTLHVVCASDAFGVDTYEADVTLGGSLPLTTTLTGILAPSDCTVTETDAAGADDVLFTPGEPGDTSATVEVVSGAAASAAVTVTNHFEPFASLAITKKVDPAVVDADGNVLDLGPYVVAVSCVYVDSAGNERDVYADEYAPLIDGMPMIVTLDDGETVTLNGLIATSTCTVTEIVDGAASSTSVTVTTADAGPTTGEGTAAEIALTGGVTNAVLVTNTFAVGSLALVKNVGGDGADARGGGPFVFSVLCTWDRGLGDPVTTWDATVTLGGDAPLETQLDGIAAGSDCVVTETDTGGADATRLTPAGDSDDQAAVTIGADQTVTVTAYNLFDADDGALPDTETDGDDGQLPVTGFDGWPLVIAAVLLLGAGVAIAIVSRRRR</sequence>
<reference evidence="4" key="1">
    <citation type="journal article" date="2019" name="Int. J. Syst. Evol. Microbiol.">
        <title>The Global Catalogue of Microorganisms (GCM) 10K type strain sequencing project: providing services to taxonomists for standard genome sequencing and annotation.</title>
        <authorList>
            <consortium name="The Broad Institute Genomics Platform"/>
            <consortium name="The Broad Institute Genome Sequencing Center for Infectious Disease"/>
            <person name="Wu L."/>
            <person name="Ma J."/>
        </authorList>
    </citation>
    <scope>NUCLEOTIDE SEQUENCE [LARGE SCALE GENOMIC DNA]</scope>
    <source>
        <strain evidence="4">NBRC 112299</strain>
    </source>
</reference>
<evidence type="ECO:0000313" key="4">
    <source>
        <dbReference type="Proteomes" id="UP001157125"/>
    </source>
</evidence>
<comment type="caution">
    <text evidence="3">The sequence shown here is derived from an EMBL/GenBank/DDBJ whole genome shotgun (WGS) entry which is preliminary data.</text>
</comment>
<accession>A0ABQ6IEG6</accession>
<feature type="domain" description="DUF5979" evidence="2">
    <location>
        <begin position="1039"/>
        <end position="1171"/>
    </location>
</feature>
<evidence type="ECO:0000256" key="1">
    <source>
        <dbReference type="SAM" id="Phobius"/>
    </source>
</evidence>
<gene>
    <name evidence="3" type="ORF">GCM10025876_17070</name>
</gene>
<organism evidence="3 4">
    <name type="scientific">Demequina litorisediminis</name>
    <dbReference type="NCBI Taxonomy" id="1849022"/>
    <lineage>
        <taxon>Bacteria</taxon>
        <taxon>Bacillati</taxon>
        <taxon>Actinomycetota</taxon>
        <taxon>Actinomycetes</taxon>
        <taxon>Micrococcales</taxon>
        <taxon>Demequinaceae</taxon>
        <taxon>Demequina</taxon>
    </lineage>
</organism>
<evidence type="ECO:0000259" key="2">
    <source>
        <dbReference type="Pfam" id="PF19407"/>
    </source>
</evidence>